<sequence>MGLVVALVIGTHILLWLIRLVDGGGIEKGKLTESARFFEVQDVDGFWLTLIALLASLSPIVLAFVEDTVFRHTLLVRPAIFWRVGTAGKALLVLLNAFLFGASHFFAFHGSLLATVPYMVVGLFFSLVYLWRRNLWLVLVAHMVFNSAPFFASLLIVLLGG</sequence>
<proteinExistence type="predicted"/>
<feature type="domain" description="CAAX prenyl protease 2/Lysostaphin resistance protein A-like" evidence="2">
    <location>
        <begin position="52"/>
        <end position="147"/>
    </location>
</feature>
<feature type="transmembrane region" description="Helical" evidence="1">
    <location>
        <begin position="136"/>
        <end position="159"/>
    </location>
</feature>
<dbReference type="STRING" id="1224164.B843_11510"/>
<dbReference type="RefSeq" id="WP_025253665.1">
    <property type="nucleotide sequence ID" value="NZ_CP004353.1"/>
</dbReference>
<dbReference type="HOGENOM" id="CLU_105051_0_0_11"/>
<evidence type="ECO:0000256" key="1">
    <source>
        <dbReference type="SAM" id="Phobius"/>
    </source>
</evidence>
<dbReference type="KEGG" id="cvt:B843_11510"/>
<evidence type="ECO:0000259" key="2">
    <source>
        <dbReference type="Pfam" id="PF02517"/>
    </source>
</evidence>
<evidence type="ECO:0000313" key="4">
    <source>
        <dbReference type="Proteomes" id="UP000019222"/>
    </source>
</evidence>
<evidence type="ECO:0000313" key="3">
    <source>
        <dbReference type="EMBL" id="AHI23680.1"/>
    </source>
</evidence>
<dbReference type="Pfam" id="PF02517">
    <property type="entry name" value="Rce1-like"/>
    <property type="match status" value="1"/>
</dbReference>
<dbReference type="GO" id="GO:0080120">
    <property type="term" value="P:CAAX-box protein maturation"/>
    <property type="evidence" value="ECO:0007669"/>
    <property type="project" value="UniProtKB-ARBA"/>
</dbReference>
<dbReference type="AlphaFoldDB" id="W5Y490"/>
<accession>W5Y490</accession>
<keyword evidence="1" id="KW-0472">Membrane</keyword>
<name>W5Y490_9CORY</name>
<dbReference type="eggNOG" id="COG1266">
    <property type="taxonomic scope" value="Bacteria"/>
</dbReference>
<keyword evidence="1" id="KW-1133">Transmembrane helix</keyword>
<keyword evidence="1" id="KW-0812">Transmembrane</keyword>
<dbReference type="InterPro" id="IPR003675">
    <property type="entry name" value="Rce1/LyrA-like_dom"/>
</dbReference>
<reference evidence="3 4" key="1">
    <citation type="submission" date="2013-02" db="EMBL/GenBank/DDBJ databases">
        <title>The complete genome sequence of Corynebacterium vitaeruminis DSM 20294.</title>
        <authorList>
            <person name="Ruckert C."/>
            <person name="Albersmeier A."/>
            <person name="Kalinowski J."/>
        </authorList>
    </citation>
    <scope>NUCLEOTIDE SEQUENCE [LARGE SCALE GENOMIC DNA]</scope>
    <source>
        <strain evidence="4">ATCC 10234</strain>
    </source>
</reference>
<dbReference type="PATRIC" id="fig|1224164.3.peg.2321"/>
<organism evidence="3 4">
    <name type="scientific">Corynebacterium vitaeruminis DSM 20294</name>
    <dbReference type="NCBI Taxonomy" id="1224164"/>
    <lineage>
        <taxon>Bacteria</taxon>
        <taxon>Bacillati</taxon>
        <taxon>Actinomycetota</taxon>
        <taxon>Actinomycetes</taxon>
        <taxon>Mycobacteriales</taxon>
        <taxon>Corynebacteriaceae</taxon>
        <taxon>Corynebacterium</taxon>
    </lineage>
</organism>
<gene>
    <name evidence="3" type="ORF">B843_11510</name>
</gene>
<protein>
    <submittedName>
        <fullName evidence="3">Abortive infection protein</fullName>
    </submittedName>
</protein>
<dbReference type="EMBL" id="CP004353">
    <property type="protein sequence ID" value="AHI23680.1"/>
    <property type="molecule type" value="Genomic_DNA"/>
</dbReference>
<dbReference type="Proteomes" id="UP000019222">
    <property type="component" value="Chromosome"/>
</dbReference>
<feature type="transmembrane region" description="Helical" evidence="1">
    <location>
        <begin position="47"/>
        <end position="65"/>
    </location>
</feature>
<keyword evidence="4" id="KW-1185">Reference proteome</keyword>
<feature type="transmembrane region" description="Helical" evidence="1">
    <location>
        <begin position="86"/>
        <end position="106"/>
    </location>
</feature>
<dbReference type="GO" id="GO:0004175">
    <property type="term" value="F:endopeptidase activity"/>
    <property type="evidence" value="ECO:0007669"/>
    <property type="project" value="UniProtKB-ARBA"/>
</dbReference>
<feature type="transmembrane region" description="Helical" evidence="1">
    <location>
        <begin position="112"/>
        <end position="131"/>
    </location>
</feature>